<gene>
    <name evidence="1" type="ORF">BW143_17965</name>
</gene>
<keyword evidence="2" id="KW-1185">Reference proteome</keyword>
<comment type="caution">
    <text evidence="1">The sequence shown here is derived from an EMBL/GenBank/DDBJ whole genome shotgun (WGS) entry which is preliminary data.</text>
</comment>
<evidence type="ECO:0000313" key="1">
    <source>
        <dbReference type="EMBL" id="OMI00904.1"/>
    </source>
</evidence>
<reference evidence="1 2" key="1">
    <citation type="submission" date="2017-01" db="EMBL/GenBank/DDBJ databases">
        <title>Bacillus phylogenomics.</title>
        <authorList>
            <person name="Dunlap C."/>
        </authorList>
    </citation>
    <scope>NUCLEOTIDE SEQUENCE [LARGE SCALE GENOMIC DNA]</scope>
    <source>
        <strain evidence="1 2">NRRL B-41282</strain>
    </source>
</reference>
<protein>
    <submittedName>
        <fullName evidence="1">Uncharacterized protein</fullName>
    </submittedName>
</protein>
<name>A0A1R1QCP4_9BACI</name>
<dbReference type="Proteomes" id="UP000187367">
    <property type="component" value="Unassembled WGS sequence"/>
</dbReference>
<accession>A0A1R1QCP4</accession>
<organism evidence="1 2">
    <name type="scientific">Bacillus swezeyi</name>
    <dbReference type="NCBI Taxonomy" id="1925020"/>
    <lineage>
        <taxon>Bacteria</taxon>
        <taxon>Bacillati</taxon>
        <taxon>Bacillota</taxon>
        <taxon>Bacilli</taxon>
        <taxon>Bacillales</taxon>
        <taxon>Bacillaceae</taxon>
        <taxon>Bacillus</taxon>
    </lineage>
</organism>
<dbReference type="EMBL" id="MTJL01000037">
    <property type="protein sequence ID" value="OMI00904.1"/>
    <property type="molecule type" value="Genomic_DNA"/>
</dbReference>
<evidence type="ECO:0000313" key="2">
    <source>
        <dbReference type="Proteomes" id="UP000187367"/>
    </source>
</evidence>
<proteinExistence type="predicted"/>
<dbReference type="AlphaFoldDB" id="A0A1R1QCP4"/>
<sequence length="147" mass="17075">MEESKKVLKQFSHLEFIEFESYDSQWLQVFNAPLEQFSLIDSEPTYSKSVGDSNEAHISWFESSLNFLKEKKEWLILVPNCPLPIWANVKVLNFSKAVEELWQTSESHNFIITDKSSGTLAQIFSVEKNYEIHIAKCDVNTIEQKNP</sequence>
<accession>A0A1R1S068</accession>